<dbReference type="AlphaFoldDB" id="M7MWI2"/>
<accession>M7MWI2</accession>
<reference evidence="1 2" key="1">
    <citation type="journal article" date="2013" name="Genome Announc.">
        <title>Draft Genome Sequence of Arthrobacter gangotriensis Strain Lz1yT, Isolated from a Penguin Rookery Soil Sample Collected in Antarctica, near the Indian Station Dakshin Gangotri.</title>
        <authorList>
            <person name="Shivaji S."/>
            <person name="Ara S."/>
            <person name="Bandi S."/>
            <person name="Singh A."/>
            <person name="Kumar Pinnaka A."/>
        </authorList>
    </citation>
    <scope>NUCLEOTIDE SEQUENCE [LARGE SCALE GENOMIC DNA]</scope>
    <source>
        <strain evidence="1 2">Lz1y</strain>
    </source>
</reference>
<gene>
    <name evidence="1" type="ORF">ADIAG_01288</name>
</gene>
<comment type="caution">
    <text evidence="1">The sequence shown here is derived from an EMBL/GenBank/DDBJ whole genome shotgun (WGS) entry which is preliminary data.</text>
</comment>
<sequence>MNHKFVATIKHKDHCFKQPTMRIEADPELPGRSIIVEILDPYCPRCSLHHVPRIDSMSESRFMDFHAAYAASASRMISERVLFSFFARASMT</sequence>
<dbReference type="EMBL" id="AOCK01000003">
    <property type="protein sequence ID" value="EMQ99295.1"/>
    <property type="molecule type" value="Genomic_DNA"/>
</dbReference>
<proteinExistence type="predicted"/>
<protein>
    <submittedName>
        <fullName evidence="1">Uncharacterized protein</fullName>
    </submittedName>
</protein>
<name>M7MWI2_9MICC</name>
<keyword evidence="2" id="KW-1185">Reference proteome</keyword>
<evidence type="ECO:0000313" key="1">
    <source>
        <dbReference type="EMBL" id="EMQ99295.1"/>
    </source>
</evidence>
<dbReference type="Proteomes" id="UP000012015">
    <property type="component" value="Unassembled WGS sequence"/>
</dbReference>
<organism evidence="1 2">
    <name type="scientific">Paeniglutamicibacter gangotriensis Lz1y</name>
    <dbReference type="NCBI Taxonomy" id="1276920"/>
    <lineage>
        <taxon>Bacteria</taxon>
        <taxon>Bacillati</taxon>
        <taxon>Actinomycetota</taxon>
        <taxon>Actinomycetes</taxon>
        <taxon>Micrococcales</taxon>
        <taxon>Micrococcaceae</taxon>
        <taxon>Paeniglutamicibacter</taxon>
    </lineage>
</organism>
<evidence type="ECO:0000313" key="2">
    <source>
        <dbReference type="Proteomes" id="UP000012015"/>
    </source>
</evidence>